<reference evidence="6 7" key="1">
    <citation type="submission" date="2018-08" db="EMBL/GenBank/DDBJ databases">
        <title>Complete genome of the Arcobacter suis type strain LMG 26152.</title>
        <authorList>
            <person name="Miller W.G."/>
            <person name="Yee E."/>
            <person name="Bono J.L."/>
        </authorList>
    </citation>
    <scope>NUCLEOTIDE SEQUENCE [LARGE SCALE GENOMIC DNA]</scope>
    <source>
        <strain evidence="6 7">CECT 7833</strain>
    </source>
</reference>
<dbReference type="InterPro" id="IPR027417">
    <property type="entry name" value="P-loop_NTPase"/>
</dbReference>
<dbReference type="EMBL" id="CP032100">
    <property type="protein sequence ID" value="AXX89457.1"/>
    <property type="molecule type" value="Genomic_DNA"/>
</dbReference>
<dbReference type="PANTHER" id="PTHR43721:SF11">
    <property type="entry name" value="SELENOCYSTEINE-SPECIFIC ELONGATION FACTOR"/>
    <property type="match status" value="1"/>
</dbReference>
<evidence type="ECO:0000313" key="6">
    <source>
        <dbReference type="EMBL" id="AXX89457.1"/>
    </source>
</evidence>
<dbReference type="SUPFAM" id="SSF46785">
    <property type="entry name" value="Winged helix' DNA-binding domain"/>
    <property type="match status" value="1"/>
</dbReference>
<keyword evidence="6" id="KW-0251">Elongation factor</keyword>
<dbReference type="Pfam" id="PF00009">
    <property type="entry name" value="GTP_EFTU"/>
    <property type="match status" value="1"/>
</dbReference>
<dbReference type="Gene3D" id="1.10.10.10">
    <property type="entry name" value="Winged helix-like DNA-binding domain superfamily/Winged helix DNA-binding domain"/>
    <property type="match status" value="1"/>
</dbReference>
<keyword evidence="4" id="KW-0547">Nucleotide-binding</keyword>
<sequence length="609" mass="69511">MSNIIIGTAGHIDHGKTALIHALNGFEGDTTNEEKQRGITIDLSFSNMSKGQQNIAFIDVPGHEKLVKYMIAGAFGFDYVMLVISAAEGIKPQTVEHIEIINLLGLKEIIVVLTKKDLVTIEELELKKEEILEFLGNFDFEIKFISEVSIYDENSINKLKNQLFSINNSTKEEENFFRFYVDRVFSPKGIGTVVTGTVLGKKCDLDEKVFICQNQKETKIKNIQVHNQNALEANISSRAALNLQGVNISQINKGDLITKKGHIRGFDGIDISFKCLKGKKLNHNQTYTLFVGAKKVEVKVLLFDCITNLEEGFATLKANENLYTIFGEKIILRNANETICGGKILNPVIDPMKKNQKRKLLEALDKKDFGSAYEELLEAHKKGLGIISSTQRFALSHDEAINFAKNLQNVFVDEKELIIYPFSTKDFIKDFIKDIYTKNHYALLSNASINLRLKWASSAFIQLALDELEIENFLIRDVSLYKNANIKEDFAKDLEIIVLQRLKDEDITPTAPYNIYDDLDLDRKLGDDILKSLTSKKQVIRLQHNLFIHFESLNKIVKTMREIIKNDGFISISNFKERFDLSRKYLITYLDYLDNYSDIKKVEDKRLFV</sequence>
<dbReference type="GO" id="GO:0003723">
    <property type="term" value="F:RNA binding"/>
    <property type="evidence" value="ECO:0007669"/>
    <property type="project" value="InterPro"/>
</dbReference>
<keyword evidence="4" id="KW-0342">GTP-binding</keyword>
<dbReference type="InterPro" id="IPR004535">
    <property type="entry name" value="Transl_elong_SelB"/>
</dbReference>
<dbReference type="PROSITE" id="PS51722">
    <property type="entry name" value="G_TR_2"/>
    <property type="match status" value="1"/>
</dbReference>
<dbReference type="InterPro" id="IPR015191">
    <property type="entry name" value="SelB_WHD4"/>
</dbReference>
<accession>A0AAD0WQN3</accession>
<dbReference type="GO" id="GO:0005737">
    <property type="term" value="C:cytoplasm"/>
    <property type="evidence" value="ECO:0007669"/>
    <property type="project" value="UniProtKB-SubCell"/>
</dbReference>
<dbReference type="InterPro" id="IPR036388">
    <property type="entry name" value="WH-like_DNA-bd_sf"/>
</dbReference>
<dbReference type="SUPFAM" id="SSF52540">
    <property type="entry name" value="P-loop containing nucleoside triphosphate hydrolases"/>
    <property type="match status" value="1"/>
</dbReference>
<gene>
    <name evidence="6" type="primary">selB</name>
    <name evidence="6" type="ORF">ASUIS_0968</name>
</gene>
<comment type="subcellular location">
    <subcellularLocation>
        <location evidence="1">Cytoplasm</location>
    </subcellularLocation>
</comment>
<dbReference type="CDD" id="cd04171">
    <property type="entry name" value="SelB"/>
    <property type="match status" value="1"/>
</dbReference>
<name>A0AAD0WQN3_9BACT</name>
<keyword evidence="7" id="KW-1185">Reference proteome</keyword>
<keyword evidence="3" id="KW-0648">Protein biosynthesis</keyword>
<dbReference type="InterPro" id="IPR009000">
    <property type="entry name" value="Transl_B-barrel_sf"/>
</dbReference>
<dbReference type="PROSITE" id="PS00301">
    <property type="entry name" value="G_TR_1"/>
    <property type="match status" value="1"/>
</dbReference>
<dbReference type="InterPro" id="IPR005225">
    <property type="entry name" value="Small_GTP-bd"/>
</dbReference>
<dbReference type="NCBIfam" id="TIGR00475">
    <property type="entry name" value="selB"/>
    <property type="match status" value="1"/>
</dbReference>
<evidence type="ECO:0000256" key="1">
    <source>
        <dbReference type="ARBA" id="ARBA00004496"/>
    </source>
</evidence>
<dbReference type="InterPro" id="IPR050055">
    <property type="entry name" value="EF-Tu_GTPase"/>
</dbReference>
<dbReference type="GO" id="GO:0005525">
    <property type="term" value="F:GTP binding"/>
    <property type="evidence" value="ECO:0007669"/>
    <property type="project" value="UniProtKB-KW"/>
</dbReference>
<evidence type="ECO:0000256" key="4">
    <source>
        <dbReference type="ARBA" id="ARBA00023134"/>
    </source>
</evidence>
<dbReference type="AlphaFoldDB" id="A0AAD0WQN3"/>
<dbReference type="SUPFAM" id="SSF50447">
    <property type="entry name" value="Translation proteins"/>
    <property type="match status" value="1"/>
</dbReference>
<dbReference type="Pfam" id="PF09107">
    <property type="entry name" value="WHD_3rd_SelB"/>
    <property type="match status" value="1"/>
</dbReference>
<dbReference type="GO" id="GO:0001514">
    <property type="term" value="P:selenocysteine incorporation"/>
    <property type="evidence" value="ECO:0007669"/>
    <property type="project" value="InterPro"/>
</dbReference>
<dbReference type="KEGG" id="asui:ASUIS_0968"/>
<proteinExistence type="predicted"/>
<evidence type="ECO:0000259" key="5">
    <source>
        <dbReference type="PROSITE" id="PS51722"/>
    </source>
</evidence>
<dbReference type="GO" id="GO:0003924">
    <property type="term" value="F:GTPase activity"/>
    <property type="evidence" value="ECO:0007669"/>
    <property type="project" value="InterPro"/>
</dbReference>
<dbReference type="Gene3D" id="2.40.30.10">
    <property type="entry name" value="Translation factors"/>
    <property type="match status" value="1"/>
</dbReference>
<dbReference type="InterPro" id="IPR036390">
    <property type="entry name" value="WH_DNA-bd_sf"/>
</dbReference>
<evidence type="ECO:0000256" key="2">
    <source>
        <dbReference type="ARBA" id="ARBA00022490"/>
    </source>
</evidence>
<organism evidence="6 7">
    <name type="scientific">Arcobacter suis CECT 7833</name>
    <dbReference type="NCBI Taxonomy" id="663365"/>
    <lineage>
        <taxon>Bacteria</taxon>
        <taxon>Pseudomonadati</taxon>
        <taxon>Campylobacterota</taxon>
        <taxon>Epsilonproteobacteria</taxon>
        <taxon>Campylobacterales</taxon>
        <taxon>Arcobacteraceae</taxon>
        <taxon>Arcobacter</taxon>
    </lineage>
</organism>
<dbReference type="InterPro" id="IPR031157">
    <property type="entry name" value="G_TR_CS"/>
</dbReference>
<dbReference type="CDD" id="cd03696">
    <property type="entry name" value="SelB_II"/>
    <property type="match status" value="1"/>
</dbReference>
<dbReference type="InterPro" id="IPR000795">
    <property type="entry name" value="T_Tr_GTP-bd_dom"/>
</dbReference>
<protein>
    <submittedName>
        <fullName evidence="6">Selenocysteine-specific elongation factor</fullName>
    </submittedName>
</protein>
<dbReference type="NCBIfam" id="TIGR00231">
    <property type="entry name" value="small_GTP"/>
    <property type="match status" value="1"/>
</dbReference>
<dbReference type="RefSeq" id="WP_118886004.1">
    <property type="nucleotide sequence ID" value="NZ_CP032100.1"/>
</dbReference>
<evidence type="ECO:0000313" key="7">
    <source>
        <dbReference type="Proteomes" id="UP000263040"/>
    </source>
</evidence>
<dbReference type="GO" id="GO:0003746">
    <property type="term" value="F:translation elongation factor activity"/>
    <property type="evidence" value="ECO:0007669"/>
    <property type="project" value="UniProtKB-KW"/>
</dbReference>
<feature type="domain" description="Tr-type G" evidence="5">
    <location>
        <begin position="1"/>
        <end position="322"/>
    </location>
</feature>
<keyword evidence="2" id="KW-0963">Cytoplasm</keyword>
<dbReference type="Gene3D" id="3.40.50.300">
    <property type="entry name" value="P-loop containing nucleotide triphosphate hydrolases"/>
    <property type="match status" value="1"/>
</dbReference>
<dbReference type="PANTHER" id="PTHR43721">
    <property type="entry name" value="ELONGATION FACTOR TU-RELATED"/>
    <property type="match status" value="1"/>
</dbReference>
<evidence type="ECO:0000256" key="3">
    <source>
        <dbReference type="ARBA" id="ARBA00022917"/>
    </source>
</evidence>
<dbReference type="Proteomes" id="UP000263040">
    <property type="component" value="Chromosome"/>
</dbReference>